<organism evidence="1 2">
    <name type="scientific">Solanum verrucosum</name>
    <dbReference type="NCBI Taxonomy" id="315347"/>
    <lineage>
        <taxon>Eukaryota</taxon>
        <taxon>Viridiplantae</taxon>
        <taxon>Streptophyta</taxon>
        <taxon>Embryophyta</taxon>
        <taxon>Tracheophyta</taxon>
        <taxon>Spermatophyta</taxon>
        <taxon>Magnoliopsida</taxon>
        <taxon>eudicotyledons</taxon>
        <taxon>Gunneridae</taxon>
        <taxon>Pentapetalae</taxon>
        <taxon>asterids</taxon>
        <taxon>lamiids</taxon>
        <taxon>Solanales</taxon>
        <taxon>Solanaceae</taxon>
        <taxon>Solanoideae</taxon>
        <taxon>Solaneae</taxon>
        <taxon>Solanum</taxon>
    </lineage>
</organism>
<dbReference type="EMBL" id="CP133618">
    <property type="protein sequence ID" value="WMV38096.1"/>
    <property type="molecule type" value="Genomic_DNA"/>
</dbReference>
<reference evidence="1" key="1">
    <citation type="submission" date="2023-08" db="EMBL/GenBank/DDBJ databases">
        <title>A de novo genome assembly of Solanum verrucosum Schlechtendal, a Mexican diploid species geographically isolated from the other diploid A-genome species in potato relatives.</title>
        <authorList>
            <person name="Hosaka K."/>
        </authorList>
    </citation>
    <scope>NUCLEOTIDE SEQUENCE</scope>
    <source>
        <tissue evidence="1">Young leaves</tissue>
    </source>
</reference>
<evidence type="ECO:0000313" key="1">
    <source>
        <dbReference type="EMBL" id="WMV38096.1"/>
    </source>
</evidence>
<evidence type="ECO:0008006" key="3">
    <source>
        <dbReference type="Google" id="ProtNLM"/>
    </source>
</evidence>
<gene>
    <name evidence="1" type="ORF">MTR67_031481</name>
</gene>
<keyword evidence="2" id="KW-1185">Reference proteome</keyword>
<protein>
    <recommendedName>
        <fullName evidence="3">UspA domain-containing protein</fullName>
    </recommendedName>
</protein>
<evidence type="ECO:0000313" key="2">
    <source>
        <dbReference type="Proteomes" id="UP001234989"/>
    </source>
</evidence>
<accession>A0AAF0U2M5</accession>
<name>A0AAF0U2M5_SOLVR</name>
<dbReference type="AlphaFoldDB" id="A0AAF0U2M5"/>
<proteinExistence type="predicted"/>
<sequence length="137" mass="15308">MKSGNLDVGKRVVVVAVKASREISRSAFIWALTHVVQPGDSVKLLVLIPNHTSSIRLWGLRRFNSDCTTSNWRSLSGTTLDQKDFISESCTQMLLQLHDIYDPNKMKVKVKVISGSQSGVVAAEARRVQTRWVVLDK</sequence>
<dbReference type="Proteomes" id="UP001234989">
    <property type="component" value="Chromosome 7"/>
</dbReference>